<evidence type="ECO:0008006" key="4">
    <source>
        <dbReference type="Google" id="ProtNLM"/>
    </source>
</evidence>
<dbReference type="RefSeq" id="WP_272737139.1">
    <property type="nucleotide sequence ID" value="NZ_CP116942.1"/>
</dbReference>
<protein>
    <recommendedName>
        <fullName evidence="4">DUF4267 domain-containing protein</fullName>
    </recommendedName>
</protein>
<keyword evidence="1" id="KW-1133">Transmembrane helix</keyword>
<accession>A0AAE9YAM7</accession>
<feature type="transmembrane region" description="Helical" evidence="1">
    <location>
        <begin position="6"/>
        <end position="24"/>
    </location>
</feature>
<dbReference type="AlphaFoldDB" id="A0AAE9YAM7"/>
<dbReference type="Proteomes" id="UP001216390">
    <property type="component" value="Chromosome"/>
</dbReference>
<dbReference type="KEGG" id="ima:PO878_02640"/>
<sequence>MDDRSVAKGVAAGRVLFGLVLLLAPRLLVRRTGSGEEPIPPYVWWLRAFGIRDAVLGAGALVALGEDDDAAASRWVQAGAAADALDAASVVVFGRDLDRRSRMVTLAVAVPAAAAGWRAAQGLTARR</sequence>
<dbReference type="EMBL" id="CP116942">
    <property type="protein sequence ID" value="WCO67618.1"/>
    <property type="molecule type" value="Genomic_DNA"/>
</dbReference>
<evidence type="ECO:0000313" key="2">
    <source>
        <dbReference type="EMBL" id="WCO67618.1"/>
    </source>
</evidence>
<reference evidence="2" key="1">
    <citation type="submission" date="2023-01" db="EMBL/GenBank/DDBJ databases">
        <title>The diversity of Class Acidimicrobiia in South China Sea sediment environments and the proposal of Iamia marina sp. nov., a novel species of the genus Iamia.</title>
        <authorList>
            <person name="He Y."/>
            <person name="Tian X."/>
        </authorList>
    </citation>
    <scope>NUCLEOTIDE SEQUENCE</scope>
    <source>
        <strain evidence="2">DSM 19957</strain>
    </source>
</reference>
<keyword evidence="3" id="KW-1185">Reference proteome</keyword>
<organism evidence="2 3">
    <name type="scientific">Iamia majanohamensis</name>
    <dbReference type="NCBI Taxonomy" id="467976"/>
    <lineage>
        <taxon>Bacteria</taxon>
        <taxon>Bacillati</taxon>
        <taxon>Actinomycetota</taxon>
        <taxon>Acidimicrobiia</taxon>
        <taxon>Acidimicrobiales</taxon>
        <taxon>Iamiaceae</taxon>
        <taxon>Iamia</taxon>
    </lineage>
</organism>
<evidence type="ECO:0000256" key="1">
    <source>
        <dbReference type="SAM" id="Phobius"/>
    </source>
</evidence>
<evidence type="ECO:0000313" key="3">
    <source>
        <dbReference type="Proteomes" id="UP001216390"/>
    </source>
</evidence>
<keyword evidence="1" id="KW-0812">Transmembrane</keyword>
<gene>
    <name evidence="2" type="ORF">PO878_02640</name>
</gene>
<name>A0AAE9YAM7_9ACTN</name>
<keyword evidence="1" id="KW-0472">Membrane</keyword>
<proteinExistence type="predicted"/>